<proteinExistence type="predicted"/>
<keyword evidence="1" id="KW-1133">Transmembrane helix</keyword>
<dbReference type="Proteomes" id="UP000646946">
    <property type="component" value="Unassembled WGS sequence"/>
</dbReference>
<protein>
    <submittedName>
        <fullName evidence="2">Uncharacterized protein</fullName>
    </submittedName>
</protein>
<evidence type="ECO:0000313" key="2">
    <source>
        <dbReference type="EMBL" id="HIK00975.1"/>
    </source>
</evidence>
<feature type="transmembrane region" description="Helical" evidence="1">
    <location>
        <begin position="9"/>
        <end position="30"/>
    </location>
</feature>
<gene>
    <name evidence="2" type="ORF">H1016_05585</name>
</gene>
<dbReference type="EMBL" id="DVAB01000050">
    <property type="protein sequence ID" value="HIK00975.1"/>
    <property type="molecule type" value="Genomic_DNA"/>
</dbReference>
<keyword evidence="3" id="KW-1185">Reference proteome</keyword>
<keyword evidence="1" id="KW-0472">Membrane</keyword>
<feature type="transmembrane region" description="Helical" evidence="1">
    <location>
        <begin position="36"/>
        <end position="57"/>
    </location>
</feature>
<keyword evidence="1" id="KW-0812">Transmembrane</keyword>
<reference evidence="2 3" key="1">
    <citation type="journal article" name="Nat. Commun.">
        <title>Undinarchaeota illuminate DPANN phylogeny and the impact of gene transfer on archaeal evolution.</title>
        <authorList>
            <person name="Dombrowski N."/>
            <person name="Williams T.A."/>
            <person name="Sun J."/>
            <person name="Woodcroft B.J."/>
            <person name="Lee J.H."/>
            <person name="Minh B.Q."/>
            <person name="Rinke C."/>
            <person name="Spang A."/>
        </authorList>
    </citation>
    <scope>NUCLEOTIDE SEQUENCE [LARGE SCALE GENOMIC DNA]</scope>
    <source>
        <strain evidence="2">MAG_bin1129</strain>
    </source>
</reference>
<name>A0A832V673_9ARCH</name>
<sequence length="68" mass="7593">MTTRTERKIVIQAAIVLAFVFSLVVAYIAWQTGSLLMGLIFLTALQIIVLLAILFVLESLLEITETRL</sequence>
<evidence type="ECO:0000313" key="3">
    <source>
        <dbReference type="Proteomes" id="UP000646946"/>
    </source>
</evidence>
<comment type="caution">
    <text evidence="2">The sequence shown here is derived from an EMBL/GenBank/DDBJ whole genome shotgun (WGS) entry which is preliminary data.</text>
</comment>
<accession>A0A832V673</accession>
<evidence type="ECO:0000256" key="1">
    <source>
        <dbReference type="SAM" id="Phobius"/>
    </source>
</evidence>
<organism evidence="2 3">
    <name type="scientific">Candidatus Naiadarchaeum limnaeum</name>
    <dbReference type="NCBI Taxonomy" id="2756139"/>
    <lineage>
        <taxon>Archaea</taxon>
        <taxon>Candidatus Undinarchaeota</taxon>
        <taxon>Candidatus Undinarchaeia</taxon>
        <taxon>Candidatus Naiadarchaeales</taxon>
        <taxon>Candidatus Naiadarchaeaceae</taxon>
        <taxon>Candidatus Naiadarchaeum</taxon>
    </lineage>
</organism>
<dbReference type="AlphaFoldDB" id="A0A832V673"/>